<protein>
    <submittedName>
        <fullName evidence="1">Uncharacterized protein</fullName>
    </submittedName>
</protein>
<evidence type="ECO:0000313" key="2">
    <source>
        <dbReference type="Proteomes" id="UP000028194"/>
    </source>
</evidence>
<organism evidence="1 2">
    <name type="scientific">Candidatus Nitrososphaera evergladensis SR1</name>
    <dbReference type="NCBI Taxonomy" id="1459636"/>
    <lineage>
        <taxon>Archaea</taxon>
        <taxon>Nitrososphaerota</taxon>
        <taxon>Nitrososphaeria</taxon>
        <taxon>Nitrososphaerales</taxon>
        <taxon>Nitrososphaeraceae</taxon>
        <taxon>Nitrososphaera</taxon>
    </lineage>
</organism>
<accession>A0A075MQM4</accession>
<dbReference type="HOGENOM" id="CLU_2366065_0_0_2"/>
<dbReference type="Proteomes" id="UP000028194">
    <property type="component" value="Chromosome"/>
</dbReference>
<dbReference type="EMBL" id="CP007174">
    <property type="protein sequence ID" value="AIF83836.1"/>
    <property type="molecule type" value="Genomic_DNA"/>
</dbReference>
<keyword evidence="2" id="KW-1185">Reference proteome</keyword>
<dbReference type="STRING" id="1459636.NTE_01775"/>
<name>A0A075MQM4_9ARCH</name>
<proteinExistence type="predicted"/>
<dbReference type="RefSeq" id="WP_148700536.1">
    <property type="nucleotide sequence ID" value="NZ_CP007174.1"/>
</dbReference>
<reference evidence="1 2" key="1">
    <citation type="journal article" date="2014" name="PLoS ONE">
        <title>Genome Sequence of Candidatus Nitrososphaera evergladensis from Group I.1b Enriched from Everglades Soil Reveals Novel Genomic Features of the Ammonia-Oxidizing Archaea.</title>
        <authorList>
            <person name="Zhalnina K.V."/>
            <person name="Dias R."/>
            <person name="Leonard M.T."/>
            <person name="Dorr de Quadros P."/>
            <person name="Camargo F.A."/>
            <person name="Drew J.C."/>
            <person name="Farmerie W.G."/>
            <person name="Daroub S.H."/>
            <person name="Triplett E.W."/>
        </authorList>
    </citation>
    <scope>NUCLEOTIDE SEQUENCE [LARGE SCALE GENOMIC DNA]</scope>
    <source>
        <strain evidence="1 2">SR1</strain>
    </source>
</reference>
<gene>
    <name evidence="1" type="ORF">NTE_01775</name>
</gene>
<sequence length="95" mass="11206">MSSQAPDSPQKIDYNRKRSEYTNYARLQHWSIDHPNYRITRVQQIVEVEVWAHPECSKECREVIEGIFGYRLKLLHSKDLGLTVRFVFEILGGRA</sequence>
<evidence type="ECO:0000313" key="1">
    <source>
        <dbReference type="EMBL" id="AIF83836.1"/>
    </source>
</evidence>
<dbReference type="AlphaFoldDB" id="A0A075MQM4"/>
<dbReference type="GeneID" id="41597543"/>
<dbReference type="KEGG" id="nev:NTE_01775"/>